<dbReference type="KEGG" id="mamp:MAMA39_03830"/>
<feature type="compositionally biased region" description="Polar residues" evidence="1">
    <location>
        <begin position="28"/>
        <end position="45"/>
    </location>
</feature>
<evidence type="ECO:0000256" key="1">
    <source>
        <dbReference type="SAM" id="MobiDB-lite"/>
    </source>
</evidence>
<evidence type="ECO:0000313" key="2">
    <source>
        <dbReference type="EMBL" id="CDN40503.1"/>
    </source>
</evidence>
<keyword evidence="3" id="KW-1185">Reference proteome</keyword>
<organism evidence="2 3">
    <name type="scientific">Mycoplasma amphoriforme A39</name>
    <dbReference type="NCBI Taxonomy" id="572419"/>
    <lineage>
        <taxon>Bacteria</taxon>
        <taxon>Bacillati</taxon>
        <taxon>Mycoplasmatota</taxon>
        <taxon>Mollicutes</taxon>
        <taxon>Mycoplasmataceae</taxon>
        <taxon>Mycoplasma</taxon>
    </lineage>
</organism>
<feature type="compositionally biased region" description="Basic and acidic residues" evidence="1">
    <location>
        <begin position="1"/>
        <end position="12"/>
    </location>
</feature>
<reference evidence="2 3" key="1">
    <citation type="journal article" date="2015" name="Clin. Infect. Dis.">
        <title>Genomic Investigations unmask Mycoplasma amphoriforme, a new respiratory pathogen.</title>
        <authorList>
            <person name="Gillespie S.H."/>
            <person name="Ling C.L."/>
            <person name="Oravcova K."/>
            <person name="Pinheiro M."/>
            <person name="Wells L."/>
            <person name="Bryant J.M."/>
            <person name="McHugh T.D."/>
            <person name="Bebear C."/>
            <person name="Webster D."/>
            <person name="Harris S.R."/>
            <person name="Seth-Smith H.M."/>
            <person name="Thomson N.R."/>
        </authorList>
    </citation>
    <scope>NUCLEOTIDE SEQUENCE [LARGE SCALE GENOMIC DNA]</scope>
    <source>
        <strain evidence="2 3">A39</strain>
    </source>
</reference>
<evidence type="ECO:0000313" key="3">
    <source>
        <dbReference type="Proteomes" id="UP000261764"/>
    </source>
</evidence>
<feature type="compositionally biased region" description="Polar residues" evidence="1">
    <location>
        <begin position="809"/>
        <end position="827"/>
    </location>
</feature>
<accession>A0A292IIK2</accession>
<feature type="region of interest" description="Disordered" evidence="1">
    <location>
        <begin position="1"/>
        <end position="45"/>
    </location>
</feature>
<dbReference type="Proteomes" id="UP000261764">
    <property type="component" value="Chromosome I"/>
</dbReference>
<name>A0A292IIK2_9MOLU</name>
<feature type="region of interest" description="Disordered" evidence="1">
    <location>
        <begin position="1031"/>
        <end position="1055"/>
    </location>
</feature>
<gene>
    <name evidence="2" type="ORF">MAMA39_03830</name>
</gene>
<dbReference type="EMBL" id="HG937516">
    <property type="protein sequence ID" value="CDN40503.1"/>
    <property type="molecule type" value="Genomic_DNA"/>
</dbReference>
<feature type="region of interest" description="Disordered" evidence="1">
    <location>
        <begin position="1255"/>
        <end position="1292"/>
    </location>
</feature>
<feature type="compositionally biased region" description="Basic residues" evidence="1">
    <location>
        <begin position="1270"/>
        <end position="1292"/>
    </location>
</feature>
<dbReference type="RefSeq" id="WP_343251121.1">
    <property type="nucleotide sequence ID" value="NZ_HG937516.1"/>
</dbReference>
<feature type="region of interest" description="Disordered" evidence="1">
    <location>
        <begin position="802"/>
        <end position="827"/>
    </location>
</feature>
<proteinExistence type="predicted"/>
<protein>
    <submittedName>
        <fullName evidence="2">Uncharacterized protein</fullName>
    </submittedName>
</protein>
<sequence length="1292" mass="146932">MTEKDVENKEIKNSQFPDEQQKTEEVSSNHYNTDSQPNNSKHPTASFTSIVEDVDTLVINDDNTPFTSFETKPIIIFEDDQESIQDSDDFLIDTKSLHKSKIIDASKIVSDDLSNEANQVYNEVTKVIISADSPVVSHLTHEVGSENLSTTNNKETTIQKIDSFQVTQPLDSSNFQERSDETLINVLNRENDSNIVKTINFDREEKIALEVDNTKTKHHDDVSLTKNDSVQMTECLTTSVLQEISSEAATNTLDLKNENNEMLITDVLTSEDNLVENKNFVSLNQDEAMISEDGKFETFIPFVPSFEPTSLDDTRQFSKTNNVLSEAEISHVKSFENKSPDTLNLDPILQNKIEQEIFHHNSSSIYSSWPYNTNSDTLESNSINAAFLEKNDLLQTTKIALSDNLLVESFDDHSSYDLSVPMVNFVIENSDRSDHDAKTIDSVNVKLIDDSNIFSGSEEILVNSDENQVVDDLLEVDDSSLVQTTLEQSISSKNLDGVFSEPETVFVDDLQMIDGSYDVDLFESSISMENNHESNQSNEEELHNLFDDSLLPINLHEERNDEIFIPTPLRNENVELFSGSTVDHVMGQKILAIENDHHHSIQHDEEEIDKSLIKKQQVIIPDDTVIELVVNNEPNITPIVSSVNNLELQKSNTEIFIPFDFQNPSYEEFIPFATIDSDEKNVDSVQDQLEINSPKLIFSDENDYLNPLEAFAPVLLDLDKIQNDKKINNDEVDSSLELKTNEISSNHFEKELSVLNNDLLAHLLDENETNVEFDDILDSELITELKDASSFISKKKNDFQKTKNEDQSFENTKSNSFGSNQNDQNLEQNDTFKMIEVDRLINEPSNDFNFHKTDSPIMLKDNDYFEEISDEKKIVFDNVHNLIDDSDSLASSDVDIVWNSEESLKKEDNVLNNKNDVVYFDNDTKLDDSKIIHGNDNADQKNFSLDNEVLVSNEIFYDEDSFDNVCENKPGTITTDDELVFAAPEVIFTKNTAVSSPDLLANDETFNSSDDSNFLSEFMFDKFGFNSEGFDQKDNNEDVDDVENEKKPLDPKSSQILTKPEDNMLAYHLKKDGQDNHTTRKPKQKKHFQILSTVKTDSLSPINCFDLEKPKNFNEIEHVDNNSIMVDDSKAVSRRTIKPIKVDSDLHQITTDVHAFQTNTNPRTQGKNHICQSSQLPSANIFSSYRENQKKPEQSKGKNTEIADLMDNKQIESLTTSLHKLNGPQFVYNQPDWENSSKGFWHRLKSKTVQEIDYGDKKLTRNKSNPVKVSKSKGKLRSKKSSKSIVKNKRKK</sequence>